<reference evidence="3" key="1">
    <citation type="journal article" date="2019" name="Int. J. Syst. Evol. Microbiol.">
        <title>The Global Catalogue of Microorganisms (GCM) 10K type strain sequencing project: providing services to taxonomists for standard genome sequencing and annotation.</title>
        <authorList>
            <consortium name="The Broad Institute Genomics Platform"/>
            <consortium name="The Broad Institute Genome Sequencing Center for Infectious Disease"/>
            <person name="Wu L."/>
            <person name="Ma J."/>
        </authorList>
    </citation>
    <scope>NUCLEOTIDE SEQUENCE [LARGE SCALE GENOMIC DNA]</scope>
    <source>
        <strain evidence="3">JCM 14370</strain>
    </source>
</reference>
<keyword evidence="3" id="KW-1185">Reference proteome</keyword>
<dbReference type="SUPFAM" id="SSF55166">
    <property type="entry name" value="Hedgehog/DD-peptidase"/>
    <property type="match status" value="1"/>
</dbReference>
<evidence type="ECO:0000259" key="1">
    <source>
        <dbReference type="Pfam" id="PF13539"/>
    </source>
</evidence>
<organism evidence="2 3">
    <name type="scientific">Deinococcus roseus</name>
    <dbReference type="NCBI Taxonomy" id="392414"/>
    <lineage>
        <taxon>Bacteria</taxon>
        <taxon>Thermotogati</taxon>
        <taxon>Deinococcota</taxon>
        <taxon>Deinococci</taxon>
        <taxon>Deinococcales</taxon>
        <taxon>Deinococcaceae</taxon>
        <taxon>Deinococcus</taxon>
    </lineage>
</organism>
<dbReference type="Pfam" id="PF13539">
    <property type="entry name" value="Peptidase_M15_4"/>
    <property type="match status" value="1"/>
</dbReference>
<proteinExistence type="predicted"/>
<dbReference type="Gene3D" id="3.30.1380.10">
    <property type="match status" value="1"/>
</dbReference>
<dbReference type="InterPro" id="IPR039561">
    <property type="entry name" value="Peptidase_M15C"/>
</dbReference>
<feature type="domain" description="Peptidase M15C" evidence="1">
    <location>
        <begin position="174"/>
        <end position="244"/>
    </location>
</feature>
<accession>A0ABQ2CZ64</accession>
<sequence length="258" mass="29765">MLFLQASSTLSSNPFVQQYQQASPATVDRLVQAYPDALLKHDQQKLYFQDGQVLQLRTRKTIQTYPTLLDDADVLDQMALPYPACQPITAPAYLQDPGRARSETLFKALYGETASKVQKQLQKVNWFGSTVLFHPAHGAKAALEQVEQHLQKHPEWLKYLQPNAGTFYWRTVAGTKHLSMHSFGISIDLNTRYADYWKWKGHQEGQKNIPYHNQLPEGLVFAFERQGFVWGGRWYHFDTMHFEYRPELISSQACQQGQ</sequence>
<gene>
    <name evidence="2" type="ORF">GCM10008938_21920</name>
</gene>
<comment type="caution">
    <text evidence="2">The sequence shown here is derived from an EMBL/GenBank/DDBJ whole genome shotgun (WGS) entry which is preliminary data.</text>
</comment>
<evidence type="ECO:0000313" key="3">
    <source>
        <dbReference type="Proteomes" id="UP000632222"/>
    </source>
</evidence>
<dbReference type="RefSeq" id="WP_189002734.1">
    <property type="nucleotide sequence ID" value="NZ_BMOD01000007.1"/>
</dbReference>
<dbReference type="InterPro" id="IPR009045">
    <property type="entry name" value="Zn_M74/Hedgehog-like"/>
</dbReference>
<evidence type="ECO:0000313" key="2">
    <source>
        <dbReference type="EMBL" id="GGJ35461.1"/>
    </source>
</evidence>
<dbReference type="Proteomes" id="UP000632222">
    <property type="component" value="Unassembled WGS sequence"/>
</dbReference>
<name>A0ABQ2CZ64_9DEIO</name>
<protein>
    <recommendedName>
        <fullName evidence="1">Peptidase M15C domain-containing protein</fullName>
    </recommendedName>
</protein>
<dbReference type="EMBL" id="BMOD01000007">
    <property type="protein sequence ID" value="GGJ35461.1"/>
    <property type="molecule type" value="Genomic_DNA"/>
</dbReference>